<organism evidence="5 6">
    <name type="scientific">Lactobacillus panisapium</name>
    <dbReference type="NCBI Taxonomy" id="2012495"/>
    <lineage>
        <taxon>Bacteria</taxon>
        <taxon>Bacillati</taxon>
        <taxon>Bacillota</taxon>
        <taxon>Bacilli</taxon>
        <taxon>Lactobacillales</taxon>
        <taxon>Lactobacillaceae</taxon>
        <taxon>Lactobacillus</taxon>
    </lineage>
</organism>
<dbReference type="InterPro" id="IPR009459">
    <property type="entry name" value="MucBP_dom"/>
</dbReference>
<evidence type="ECO:0000256" key="3">
    <source>
        <dbReference type="SAM" id="Phobius"/>
    </source>
</evidence>
<evidence type="ECO:0000313" key="5">
    <source>
        <dbReference type="EMBL" id="QYN53653.1"/>
    </source>
</evidence>
<dbReference type="NCBIfam" id="TIGR01167">
    <property type="entry name" value="LPXTG_anchor"/>
    <property type="match status" value="1"/>
</dbReference>
<feature type="compositionally biased region" description="Low complexity" evidence="2">
    <location>
        <begin position="238"/>
        <end position="248"/>
    </location>
</feature>
<reference evidence="5 6" key="1">
    <citation type="submission" date="2020-01" db="EMBL/GenBank/DDBJ databases">
        <title>Vast differences in strain-level diversity in the gut microbiota of two closely related honey bee species.</title>
        <authorList>
            <person name="Ellegaard K.M."/>
            <person name="Suenami S."/>
            <person name="Miyazaki R."/>
            <person name="Engel P."/>
        </authorList>
    </citation>
    <scope>NUCLEOTIDE SEQUENCE [LARGE SCALE GENOMIC DNA]</scope>
    <source>
        <strain evidence="5 6">ESL0416</strain>
    </source>
</reference>
<keyword evidence="1" id="KW-0677">Repeat</keyword>
<dbReference type="Gene3D" id="3.10.20.320">
    <property type="entry name" value="Putative peptidoglycan bound protein (lpxtg motif)"/>
    <property type="match status" value="1"/>
</dbReference>
<evidence type="ECO:0000259" key="4">
    <source>
        <dbReference type="Pfam" id="PF06458"/>
    </source>
</evidence>
<dbReference type="Proteomes" id="UP000826550">
    <property type="component" value="Chromosome"/>
</dbReference>
<proteinExistence type="predicted"/>
<keyword evidence="3" id="KW-1133">Transmembrane helix</keyword>
<evidence type="ECO:0000313" key="6">
    <source>
        <dbReference type="Proteomes" id="UP000826550"/>
    </source>
</evidence>
<accession>A0ABX8WBS0</accession>
<gene>
    <name evidence="5" type="ORF">GYM71_09580</name>
</gene>
<feature type="transmembrane region" description="Helical" evidence="3">
    <location>
        <begin position="263"/>
        <end position="282"/>
    </location>
</feature>
<name>A0ABX8WBS0_9LACO</name>
<dbReference type="Pfam" id="PF06458">
    <property type="entry name" value="MucBP"/>
    <property type="match status" value="1"/>
</dbReference>
<dbReference type="RefSeq" id="WP_220220303.1">
    <property type="nucleotide sequence ID" value="NZ_CP048268.1"/>
</dbReference>
<feature type="domain" description="MucBP" evidence="4">
    <location>
        <begin position="97"/>
        <end position="158"/>
    </location>
</feature>
<dbReference type="EMBL" id="CP048268">
    <property type="protein sequence ID" value="QYN53653.1"/>
    <property type="molecule type" value="Genomic_DNA"/>
</dbReference>
<evidence type="ECO:0000256" key="1">
    <source>
        <dbReference type="ARBA" id="ARBA00022737"/>
    </source>
</evidence>
<keyword evidence="3" id="KW-0812">Transmembrane</keyword>
<feature type="region of interest" description="Disordered" evidence="2">
    <location>
        <begin position="228"/>
        <end position="261"/>
    </location>
</feature>
<protein>
    <submittedName>
        <fullName evidence="5">MucBP domain-containing protein</fullName>
    </submittedName>
</protein>
<keyword evidence="6" id="KW-1185">Reference proteome</keyword>
<sequence>MNKFVSKHPTAGKILFSAITMTSLGLMCANAKSAKAATLSSTSHLLAKKDKLKKAVKKVASKSFSDIATSGRSSSSAAVVASASQNQESVGSTINNQITIHYVDTKGNVIAPDKVISGNVGEKYTTSPREFTDYVLDSQPKNATGTFSNDKQNVTYVYHKMTPAEAAKQAEHFPGDGNDVVGIGIDESGAGVIADDVAAGKHAPHKKGHKKHRAASKAKKAIQKIKVSNHTRAFGVNSPSSTQKNSSSVQELPHTGTNDHSKAIAMGLGSVAIIGSLAGGWYTRKKIM</sequence>
<keyword evidence="3" id="KW-0472">Membrane</keyword>
<evidence type="ECO:0000256" key="2">
    <source>
        <dbReference type="SAM" id="MobiDB-lite"/>
    </source>
</evidence>